<feature type="compositionally biased region" description="Low complexity" evidence="4">
    <location>
        <begin position="260"/>
        <end position="270"/>
    </location>
</feature>
<reference evidence="6 7" key="1">
    <citation type="submission" date="2024-02" db="EMBL/GenBank/DDBJ databases">
        <authorList>
            <person name="Chen Y."/>
            <person name="Shah S."/>
            <person name="Dougan E. K."/>
            <person name="Thang M."/>
            <person name="Chan C."/>
        </authorList>
    </citation>
    <scope>NUCLEOTIDE SEQUENCE [LARGE SCALE GENOMIC DNA]</scope>
</reference>
<evidence type="ECO:0000259" key="5">
    <source>
        <dbReference type="SMART" id="SM00849"/>
    </source>
</evidence>
<dbReference type="Pfam" id="PF00753">
    <property type="entry name" value="Lactamase_B"/>
    <property type="match status" value="1"/>
</dbReference>
<dbReference type="InterPro" id="IPR036866">
    <property type="entry name" value="RibonucZ/Hydroxyglut_hydro"/>
</dbReference>
<dbReference type="SMART" id="SM00849">
    <property type="entry name" value="Lactamase_B"/>
    <property type="match status" value="1"/>
</dbReference>
<keyword evidence="3" id="KW-0862">Zinc</keyword>
<keyword evidence="7" id="KW-1185">Reference proteome</keyword>
<gene>
    <name evidence="6" type="ORF">SCF082_LOCUS5032</name>
</gene>
<comment type="caution">
    <text evidence="6">The sequence shown here is derived from an EMBL/GenBank/DDBJ whole genome shotgun (WGS) entry which is preliminary data.</text>
</comment>
<evidence type="ECO:0000313" key="6">
    <source>
        <dbReference type="EMBL" id="CAK8996995.1"/>
    </source>
</evidence>
<protein>
    <submittedName>
        <fullName evidence="6">Endoribonuclease LACTB2 (Beta-lactamase-like protein 2)</fullName>
    </submittedName>
</protein>
<proteinExistence type="predicted"/>
<evidence type="ECO:0000313" key="7">
    <source>
        <dbReference type="Proteomes" id="UP001642464"/>
    </source>
</evidence>
<dbReference type="Gene3D" id="3.60.15.10">
    <property type="entry name" value="Ribonuclease Z/Hydroxyacylglutathione hydrolase-like"/>
    <property type="match status" value="1"/>
</dbReference>
<feature type="domain" description="Metallo-beta-lactamase" evidence="5">
    <location>
        <begin position="43"/>
        <end position="219"/>
    </location>
</feature>
<dbReference type="Proteomes" id="UP001642464">
    <property type="component" value="Unassembled WGS sequence"/>
</dbReference>
<dbReference type="CDD" id="cd07722">
    <property type="entry name" value="LACTB2-like_MBL-fold"/>
    <property type="match status" value="1"/>
</dbReference>
<organism evidence="6 7">
    <name type="scientific">Durusdinium trenchii</name>
    <dbReference type="NCBI Taxonomy" id="1381693"/>
    <lineage>
        <taxon>Eukaryota</taxon>
        <taxon>Sar</taxon>
        <taxon>Alveolata</taxon>
        <taxon>Dinophyceae</taxon>
        <taxon>Suessiales</taxon>
        <taxon>Symbiodiniaceae</taxon>
        <taxon>Durusdinium</taxon>
    </lineage>
</organism>
<dbReference type="InterPro" id="IPR047921">
    <property type="entry name" value="LACTB2-like_MBL-fold"/>
</dbReference>
<dbReference type="PANTHER" id="PTHR23131:SF0">
    <property type="entry name" value="ENDORIBONUCLEASE LACTB2"/>
    <property type="match status" value="1"/>
</dbReference>
<keyword evidence="1" id="KW-0479">Metal-binding</keyword>
<keyword evidence="2" id="KW-0378">Hydrolase</keyword>
<dbReference type="InterPro" id="IPR050662">
    <property type="entry name" value="Sec-metab_biosynth-thioest"/>
</dbReference>
<dbReference type="Gene3D" id="1.10.10.10">
    <property type="entry name" value="Winged helix-like DNA-binding domain superfamily/Winged helix DNA-binding domain"/>
    <property type="match status" value="1"/>
</dbReference>
<dbReference type="SUPFAM" id="SSF56281">
    <property type="entry name" value="Metallo-hydrolase/oxidoreductase"/>
    <property type="match status" value="1"/>
</dbReference>
<feature type="region of interest" description="Disordered" evidence="4">
    <location>
        <begin position="248"/>
        <end position="270"/>
    </location>
</feature>
<dbReference type="PANTHER" id="PTHR23131">
    <property type="entry name" value="ENDORIBONUCLEASE LACTB2"/>
    <property type="match status" value="1"/>
</dbReference>
<sequence>MSSLTQHLRSGKQVLQQLEPVSVLTPRVTRVLGGNPGPFTLTGTNTYLVGTGSKRILFDTGDGLPVFVEHLRAAFDRTGCTGLECIVVSHWHHDHLGGVASVQEFLGNEVPVFKFIPASLEETFGGEGARAPYDMWPKEKFTHLEDGAVLKVEGATLRFHFTPGHANDHMVAMLEEEGAMLSADNVLGTGTGVFRDLTQYLDSLQKMHDLKPSRLYPGHGPVVEDAVARISAYVEHRTARVRQVEAAFSPPAAEEEESDPTSTTASTSASVSASEVLSLTEITRRVYPADLDPKLFRPAMANTANVLRHLATVGVVAQLGDEEWKLIKAPAQL</sequence>
<dbReference type="InterPro" id="IPR036388">
    <property type="entry name" value="WH-like_DNA-bd_sf"/>
</dbReference>
<evidence type="ECO:0000256" key="3">
    <source>
        <dbReference type="ARBA" id="ARBA00022833"/>
    </source>
</evidence>
<evidence type="ECO:0000256" key="4">
    <source>
        <dbReference type="SAM" id="MobiDB-lite"/>
    </source>
</evidence>
<accession>A0ABP0I6P9</accession>
<evidence type="ECO:0000256" key="2">
    <source>
        <dbReference type="ARBA" id="ARBA00022801"/>
    </source>
</evidence>
<dbReference type="InterPro" id="IPR001279">
    <property type="entry name" value="Metallo-B-lactamas"/>
</dbReference>
<evidence type="ECO:0000256" key="1">
    <source>
        <dbReference type="ARBA" id="ARBA00022723"/>
    </source>
</evidence>
<dbReference type="EMBL" id="CAXAMM010002659">
    <property type="protein sequence ID" value="CAK8996995.1"/>
    <property type="molecule type" value="Genomic_DNA"/>
</dbReference>
<name>A0ABP0I6P9_9DINO</name>